<keyword evidence="4" id="KW-1185">Reference proteome</keyword>
<proteinExistence type="predicted"/>
<dbReference type="Proteomes" id="UP000481852">
    <property type="component" value="Unassembled WGS sequence"/>
</dbReference>
<dbReference type="AlphaFoldDB" id="A0A6L5X707"/>
<name>A0A6L5X707_9FIRM</name>
<feature type="transmembrane region" description="Helical" evidence="1">
    <location>
        <begin position="195"/>
        <end position="215"/>
    </location>
</feature>
<keyword evidence="1" id="KW-0812">Transmembrane</keyword>
<keyword evidence="3" id="KW-0808">Transferase</keyword>
<gene>
    <name evidence="3" type="ORF">FYJ35_03745</name>
</gene>
<feature type="transmembrane region" description="Helical" evidence="1">
    <location>
        <begin position="137"/>
        <end position="158"/>
    </location>
</feature>
<evidence type="ECO:0000259" key="2">
    <source>
        <dbReference type="Pfam" id="PF14501"/>
    </source>
</evidence>
<dbReference type="GO" id="GO:0042802">
    <property type="term" value="F:identical protein binding"/>
    <property type="evidence" value="ECO:0007669"/>
    <property type="project" value="TreeGrafter"/>
</dbReference>
<dbReference type="Pfam" id="PF14501">
    <property type="entry name" value="HATPase_c_5"/>
    <property type="match status" value="1"/>
</dbReference>
<reference evidence="3 4" key="1">
    <citation type="submission" date="2019-08" db="EMBL/GenBank/DDBJ databases">
        <title>In-depth cultivation of the pig gut microbiome towards novel bacterial diversity and tailored functional studies.</title>
        <authorList>
            <person name="Wylensek D."/>
            <person name="Hitch T.C.A."/>
            <person name="Clavel T."/>
        </authorList>
    </citation>
    <scope>NUCLEOTIDE SEQUENCE [LARGE SCALE GENOMIC DNA]</scope>
    <source>
        <strain evidence="3 4">Oil+RF-744-WCA-WT-11</strain>
    </source>
</reference>
<dbReference type="EMBL" id="VULZ01000003">
    <property type="protein sequence ID" value="MSS14162.1"/>
    <property type="molecule type" value="Genomic_DNA"/>
</dbReference>
<keyword evidence="1" id="KW-1133">Transmembrane helix</keyword>
<feature type="transmembrane region" description="Helical" evidence="1">
    <location>
        <begin position="53"/>
        <end position="71"/>
    </location>
</feature>
<feature type="transmembrane region" description="Helical" evidence="1">
    <location>
        <begin position="23"/>
        <end position="41"/>
    </location>
</feature>
<dbReference type="InterPro" id="IPR032834">
    <property type="entry name" value="NatK-like_C"/>
</dbReference>
<sequence>MPTLNICIFHEENRMPFSRWECLLYSIVSIVPFIILFYYTFKDRFRFSISRTFLILVPFTLVQIIIQFAALYGYLRWIGFADILSPALFVLLLLIVVRDHIGRVLFALLVVCNFSNLAVSAAKYVEGLFSEADALKRYHWTFSFWLLIFECAILLFLWKVMFKAFRITDLPDSFTDTENLYDSNSQHYLPEGRFLWRYLWFVPATFYLIWMYMFYQGNEPAVRKLMQLHYLLVVIAVDFGSLFIYGLIIQLIRDQEEKLELRSENYQLSLQTLQYQYINDRIEQTRRMRHDLRHFLSTTEMLANAGEWERLHRFISETMESSDLGEPLFFCRNTAVNAVLSYYYPKMKSCGIVPDIHVDIPEESGVTSSDLSLLLSNLTENAVEACSHQAATERSLSIHAAMRGENVLMLTVSNSYEIEPQKNAYGVFLSSKRQGLGIGLESVRAIVEKYKGRCSIEAKDKKFTVRIMLLTS</sequence>
<keyword evidence="3" id="KW-0418">Kinase</keyword>
<comment type="caution">
    <text evidence="3">The sequence shown here is derived from an EMBL/GenBank/DDBJ whole genome shotgun (WGS) entry which is preliminary data.</text>
</comment>
<dbReference type="SUPFAM" id="SSF55874">
    <property type="entry name" value="ATPase domain of HSP90 chaperone/DNA topoisomerase II/histidine kinase"/>
    <property type="match status" value="1"/>
</dbReference>
<feature type="transmembrane region" description="Helical" evidence="1">
    <location>
        <begin position="227"/>
        <end position="252"/>
    </location>
</feature>
<feature type="transmembrane region" description="Helical" evidence="1">
    <location>
        <begin position="77"/>
        <end position="97"/>
    </location>
</feature>
<dbReference type="InterPro" id="IPR036890">
    <property type="entry name" value="HATPase_C_sf"/>
</dbReference>
<keyword evidence="1" id="KW-0472">Membrane</keyword>
<protein>
    <submittedName>
        <fullName evidence="3">Sensor histidine kinase</fullName>
    </submittedName>
</protein>
<dbReference type="Gene3D" id="3.30.565.10">
    <property type="entry name" value="Histidine kinase-like ATPase, C-terminal domain"/>
    <property type="match status" value="1"/>
</dbReference>
<evidence type="ECO:0000256" key="1">
    <source>
        <dbReference type="SAM" id="Phobius"/>
    </source>
</evidence>
<feature type="transmembrane region" description="Helical" evidence="1">
    <location>
        <begin position="104"/>
        <end position="125"/>
    </location>
</feature>
<accession>A0A6L5X707</accession>
<organism evidence="3 4">
    <name type="scientific">Porcincola intestinalis</name>
    <dbReference type="NCBI Taxonomy" id="2606632"/>
    <lineage>
        <taxon>Bacteria</taxon>
        <taxon>Bacillati</taxon>
        <taxon>Bacillota</taxon>
        <taxon>Clostridia</taxon>
        <taxon>Lachnospirales</taxon>
        <taxon>Lachnospiraceae</taxon>
        <taxon>Porcincola</taxon>
    </lineage>
</organism>
<evidence type="ECO:0000313" key="4">
    <source>
        <dbReference type="Proteomes" id="UP000481852"/>
    </source>
</evidence>
<dbReference type="GO" id="GO:0016301">
    <property type="term" value="F:kinase activity"/>
    <property type="evidence" value="ECO:0007669"/>
    <property type="project" value="UniProtKB-KW"/>
</dbReference>
<dbReference type="CDD" id="cd16935">
    <property type="entry name" value="HATPase_AgrC-ComD-like"/>
    <property type="match status" value="1"/>
</dbReference>
<evidence type="ECO:0000313" key="3">
    <source>
        <dbReference type="EMBL" id="MSS14162.1"/>
    </source>
</evidence>
<dbReference type="PANTHER" id="PTHR40448:SF1">
    <property type="entry name" value="TWO-COMPONENT SENSOR HISTIDINE KINASE"/>
    <property type="match status" value="1"/>
</dbReference>
<feature type="domain" description="Sensor histidine kinase NatK-like C-terminal" evidence="2">
    <location>
        <begin position="369"/>
        <end position="469"/>
    </location>
</feature>
<dbReference type="PANTHER" id="PTHR40448">
    <property type="entry name" value="TWO-COMPONENT SENSOR HISTIDINE KINASE"/>
    <property type="match status" value="1"/>
</dbReference>